<dbReference type="InterPro" id="IPR054078">
    <property type="entry name" value="BRF2-like_C"/>
</dbReference>
<comment type="caution">
    <text evidence="4">The sequence shown here is derived from an EMBL/GenBank/DDBJ whole genome shotgun (WGS) entry which is preliminary data.</text>
</comment>
<evidence type="ECO:0000256" key="1">
    <source>
        <dbReference type="ARBA" id="ARBA00022771"/>
    </source>
</evidence>
<dbReference type="EMBL" id="JAINDJ010000005">
    <property type="protein sequence ID" value="KAG9447164.1"/>
    <property type="molecule type" value="Genomic_DNA"/>
</dbReference>
<gene>
    <name evidence="4" type="ORF">H6P81_013292</name>
</gene>
<dbReference type="InterPro" id="IPR053340">
    <property type="entry name" value="PTF2"/>
</dbReference>
<dbReference type="Pfam" id="PF21886">
    <property type="entry name" value="BRF2-like_C_cyclin_rpt"/>
    <property type="match status" value="1"/>
</dbReference>
<keyword evidence="5" id="KW-1185">Reference proteome</keyword>
<name>A0AAV7EEU2_ARIFI</name>
<evidence type="ECO:0000313" key="4">
    <source>
        <dbReference type="EMBL" id="KAG9447164.1"/>
    </source>
</evidence>
<dbReference type="CDD" id="cd00043">
    <property type="entry name" value="CYCLIN_SF"/>
    <property type="match status" value="1"/>
</dbReference>
<accession>A0AAV7EEU2</accession>
<reference evidence="4 5" key="1">
    <citation type="submission" date="2021-07" db="EMBL/GenBank/DDBJ databases">
        <title>The Aristolochia fimbriata genome: insights into angiosperm evolution, floral development and chemical biosynthesis.</title>
        <authorList>
            <person name="Jiao Y."/>
        </authorList>
    </citation>
    <scope>NUCLEOTIDE SEQUENCE [LARGE SCALE GENOMIC DNA]</scope>
    <source>
        <strain evidence="4">IBCAS-2021</strain>
        <tissue evidence="4">Leaf</tissue>
    </source>
</reference>
<dbReference type="PANTHER" id="PTHR48428">
    <property type="entry name" value="PLANT-SPECIFIC TFIIB-RELATED PROTEIN PTF2"/>
    <property type="match status" value="1"/>
</dbReference>
<dbReference type="PANTHER" id="PTHR48428:SF1">
    <property type="entry name" value="PLANT-SPECIFIC TFIIB-RELATED PROTEIN PTF2"/>
    <property type="match status" value="1"/>
</dbReference>
<proteinExistence type="predicted"/>
<dbReference type="Gene3D" id="1.10.472.170">
    <property type="match status" value="1"/>
</dbReference>
<feature type="domain" description="BRF2-like C-terminal" evidence="3">
    <location>
        <begin position="202"/>
        <end position="292"/>
    </location>
</feature>
<keyword evidence="2" id="KW-0862">Zinc</keyword>
<keyword evidence="1" id="KW-0479">Metal-binding</keyword>
<sequence>MDASRLCNRCKQKRVVFDFSSSNWVCESCGCVQQADDFRSDYEAGFNEPTGTVVRCFTSARSFISDTHGQRVYVHGSFNYRDNKIFQAQKEIEEITSKLNLSGPRARDVKDMIEKITEGEYGQGNWFEILIAAVSYIVIRINHLPPSISEVCASLGLDGHEVGRMVTRATEFLDLKLPEYDMVASLEHAIHSCPSFVGVAKEKVEAMKKQGKFLLVCSVEWFLTTGRRPLPIVVAVLAFVADVNQVKVTIEDIAKDLYARTSTSKLRYKELKETFVKAAQGLPWGKDVNMNNIIHNTPYILKCMEIKAKLKSSSQSKCSKSLVQVDFSIKEALAECMQNQTAYIEDGYNSYREDDCRYFEVESRSRNESEGLDDVDNLKLSEQCLWSAYREFLDRSMSDNFVNYEATKDNSRKRKRNPGCRSENFALDKPLLEYHAAKICTGFDALPPSFVAGRMACKRRREKIRAAKQRINEVKEEEIEQGHYNTLLDLHVFNFLESNKKISLV</sequence>
<keyword evidence="1" id="KW-0863">Zinc-finger</keyword>
<evidence type="ECO:0000313" key="5">
    <source>
        <dbReference type="Proteomes" id="UP000825729"/>
    </source>
</evidence>
<dbReference type="Gene3D" id="1.10.472.10">
    <property type="entry name" value="Cyclin-like"/>
    <property type="match status" value="1"/>
</dbReference>
<dbReference type="Proteomes" id="UP000825729">
    <property type="component" value="Unassembled WGS sequence"/>
</dbReference>
<organism evidence="4 5">
    <name type="scientific">Aristolochia fimbriata</name>
    <name type="common">White veined hardy Dutchman's pipe vine</name>
    <dbReference type="NCBI Taxonomy" id="158543"/>
    <lineage>
        <taxon>Eukaryota</taxon>
        <taxon>Viridiplantae</taxon>
        <taxon>Streptophyta</taxon>
        <taxon>Embryophyta</taxon>
        <taxon>Tracheophyta</taxon>
        <taxon>Spermatophyta</taxon>
        <taxon>Magnoliopsida</taxon>
        <taxon>Magnoliidae</taxon>
        <taxon>Piperales</taxon>
        <taxon>Aristolochiaceae</taxon>
        <taxon>Aristolochia</taxon>
    </lineage>
</organism>
<protein>
    <recommendedName>
        <fullName evidence="3">BRF2-like C-terminal domain-containing protein</fullName>
    </recommendedName>
</protein>
<dbReference type="SUPFAM" id="SSF47954">
    <property type="entry name" value="Cyclin-like"/>
    <property type="match status" value="2"/>
</dbReference>
<evidence type="ECO:0000259" key="3">
    <source>
        <dbReference type="Pfam" id="PF21886"/>
    </source>
</evidence>
<dbReference type="AlphaFoldDB" id="A0AAV7EEU2"/>
<evidence type="ECO:0000256" key="2">
    <source>
        <dbReference type="ARBA" id="ARBA00022833"/>
    </source>
</evidence>
<dbReference type="SUPFAM" id="SSF57783">
    <property type="entry name" value="Zinc beta-ribbon"/>
    <property type="match status" value="1"/>
</dbReference>
<dbReference type="InterPro" id="IPR036915">
    <property type="entry name" value="Cyclin-like_sf"/>
</dbReference>
<dbReference type="GO" id="GO:0008270">
    <property type="term" value="F:zinc ion binding"/>
    <property type="evidence" value="ECO:0007669"/>
    <property type="project" value="UniProtKB-KW"/>
</dbReference>